<name>A0A2V3WCK0_9BACI</name>
<reference evidence="1 2" key="1">
    <citation type="submission" date="2018-05" db="EMBL/GenBank/DDBJ databases">
        <title>Genomic Encyclopedia of Type Strains, Phase IV (KMG-IV): sequencing the most valuable type-strain genomes for metagenomic binning, comparative biology and taxonomic classification.</title>
        <authorList>
            <person name="Goeker M."/>
        </authorList>
    </citation>
    <scope>NUCLEOTIDE SEQUENCE [LARGE SCALE GENOMIC DNA]</scope>
    <source>
        <strain evidence="1 2">DSM 28556</strain>
    </source>
</reference>
<dbReference type="Proteomes" id="UP000247978">
    <property type="component" value="Unassembled WGS sequence"/>
</dbReference>
<keyword evidence="2" id="KW-1185">Reference proteome</keyword>
<sequence>MVYLCVSIVVIALILFISSFFMEDKYQKLEDQLEQFSIATMQDTYQMKKKIKILEEELLSGDPQNTSFKNIPPSLKNKPLLLQKVYHLSQQGYSIEDISKQTDLSSHDIQTILTNNI</sequence>
<organism evidence="1 2">
    <name type="scientific">Pseudogracilibacillus auburnensis</name>
    <dbReference type="NCBI Taxonomy" id="1494959"/>
    <lineage>
        <taxon>Bacteria</taxon>
        <taxon>Bacillati</taxon>
        <taxon>Bacillota</taxon>
        <taxon>Bacilli</taxon>
        <taxon>Bacillales</taxon>
        <taxon>Bacillaceae</taxon>
        <taxon>Pseudogracilibacillus</taxon>
    </lineage>
</organism>
<comment type="caution">
    <text evidence="1">The sequence shown here is derived from an EMBL/GenBank/DDBJ whole genome shotgun (WGS) entry which is preliminary data.</text>
</comment>
<dbReference type="OrthoDB" id="2454584at2"/>
<gene>
    <name evidence="1" type="ORF">DFR56_10712</name>
</gene>
<dbReference type="AlphaFoldDB" id="A0A2V3WCK0"/>
<evidence type="ECO:0000313" key="1">
    <source>
        <dbReference type="EMBL" id="PXW86499.1"/>
    </source>
</evidence>
<dbReference type="EMBL" id="QJJQ01000007">
    <property type="protein sequence ID" value="PXW86499.1"/>
    <property type="molecule type" value="Genomic_DNA"/>
</dbReference>
<evidence type="ECO:0008006" key="3">
    <source>
        <dbReference type="Google" id="ProtNLM"/>
    </source>
</evidence>
<protein>
    <recommendedName>
        <fullName evidence="3">Resolvase HTH domain-containing protein</fullName>
    </recommendedName>
</protein>
<evidence type="ECO:0000313" key="2">
    <source>
        <dbReference type="Proteomes" id="UP000247978"/>
    </source>
</evidence>
<proteinExistence type="predicted"/>
<dbReference type="RefSeq" id="WP_110395407.1">
    <property type="nucleotide sequence ID" value="NZ_JADIJL010000012.1"/>
</dbReference>
<accession>A0A2V3WCK0</accession>